<feature type="binding site" evidence="9">
    <location>
        <position position="271"/>
    </location>
    <ligand>
        <name>glycerol</name>
        <dbReference type="ChEBI" id="CHEBI:17754"/>
    </ligand>
</feature>
<feature type="domain" description="Alcohol dehydrogenase iron-type/glycerol dehydrogenase GldA" evidence="12">
    <location>
        <begin position="8"/>
        <end position="153"/>
    </location>
</feature>
<dbReference type="Pfam" id="PF00465">
    <property type="entry name" value="Fe-ADH"/>
    <property type="match status" value="1"/>
</dbReference>
<protein>
    <recommendedName>
        <fullName evidence="7">Glycerol dehydrogenase</fullName>
        <ecNumber evidence="6">1.1.1.6</ecNumber>
    </recommendedName>
</protein>
<keyword evidence="3" id="KW-0560">Oxidoreductase</keyword>
<dbReference type="SUPFAM" id="SSF56796">
    <property type="entry name" value="Dehydroquinate synthase-like"/>
    <property type="match status" value="1"/>
</dbReference>
<dbReference type="GO" id="GO:0005829">
    <property type="term" value="C:cytosol"/>
    <property type="evidence" value="ECO:0007669"/>
    <property type="project" value="TreeGrafter"/>
</dbReference>
<evidence type="ECO:0000259" key="12">
    <source>
        <dbReference type="Pfam" id="PF00465"/>
    </source>
</evidence>
<dbReference type="Gene3D" id="1.20.1090.10">
    <property type="entry name" value="Dehydroquinate synthase-like - alpha domain"/>
    <property type="match status" value="1"/>
</dbReference>
<evidence type="ECO:0000256" key="2">
    <source>
        <dbReference type="ARBA" id="ARBA00022723"/>
    </source>
</evidence>
<name>A0A318FJY8_KLEOX</name>
<dbReference type="RefSeq" id="WP_110274934.1">
    <property type="nucleotide sequence ID" value="NZ_QJJG01000011.1"/>
</dbReference>
<evidence type="ECO:0000256" key="9">
    <source>
        <dbReference type="PIRSR" id="PIRSR000112-1"/>
    </source>
</evidence>
<dbReference type="PROSITE" id="PS00060">
    <property type="entry name" value="ADH_IRON_2"/>
    <property type="match status" value="1"/>
</dbReference>
<evidence type="ECO:0000256" key="10">
    <source>
        <dbReference type="PIRSR" id="PIRSR000112-2"/>
    </source>
</evidence>
<comment type="caution">
    <text evidence="13">The sequence shown here is derived from an EMBL/GenBank/DDBJ whole genome shotgun (WGS) entry which is preliminary data.</text>
</comment>
<comment type="pathway">
    <text evidence="5">Polyol metabolism; glycerol fermentation; glycerone phosphate from glycerol (oxidative route): step 1/2.</text>
</comment>
<feature type="binding site" evidence="11">
    <location>
        <position position="127"/>
    </location>
    <ligand>
        <name>NAD(+)</name>
        <dbReference type="ChEBI" id="CHEBI:57540"/>
    </ligand>
</feature>
<proteinExistence type="inferred from homology"/>
<reference evidence="13 14" key="1">
    <citation type="submission" date="2018-05" db="EMBL/GenBank/DDBJ databases">
        <title>Freshwater and sediment microbial communities from various areas in North America, analyzing microbe dynamics in response to fracking.</title>
        <authorList>
            <person name="Lamendella R."/>
        </authorList>
    </citation>
    <scope>NUCLEOTIDE SEQUENCE [LARGE SCALE GENOMIC DNA]</scope>
    <source>
        <strain evidence="13 14">67</strain>
    </source>
</reference>
<dbReference type="Proteomes" id="UP000247485">
    <property type="component" value="Unassembled WGS sequence"/>
</dbReference>
<dbReference type="PANTHER" id="PTHR43616">
    <property type="entry name" value="GLYCEROL DEHYDROGENASE"/>
    <property type="match status" value="1"/>
</dbReference>
<dbReference type="GO" id="GO:0046872">
    <property type="term" value="F:metal ion binding"/>
    <property type="evidence" value="ECO:0007669"/>
    <property type="project" value="UniProtKB-KW"/>
</dbReference>
<evidence type="ECO:0000256" key="8">
    <source>
        <dbReference type="ARBA" id="ARBA00049006"/>
    </source>
</evidence>
<keyword evidence="2 9" id="KW-0479">Metal-binding</keyword>
<dbReference type="PANTHER" id="PTHR43616:SF5">
    <property type="entry name" value="GLYCEROL DEHYDROGENASE 1"/>
    <property type="match status" value="1"/>
</dbReference>
<evidence type="ECO:0000256" key="6">
    <source>
        <dbReference type="ARBA" id="ARBA00039147"/>
    </source>
</evidence>
<sequence>MVTTAIFPSRYVQGKGALTTHLPQELAALGHKALILQDPVVYSTYRDAVATALHGVIDFDIEVFSSECSDEEIARISARAHEIGADVIVGMGGGKTLDTAKATGASLRLPIAVVPTLASTDAPCSSLVVIYTPEGEFKRYLMIPRNPTLVLVDSSIIAAAPVRFLVSGIGDALATWFEAEDCRIKGAGNMTTRPGPMTAFELARFCYTTLMRYGRLAKLACEQHQVTPALEHVIEANTLLSGLGFESGGLAAAHAIHNGLTVLPATHKYWHGEKVAFGTLAMLMLTDRAPELIEEVYQFCEDIGLPTTLADIGLAGVSDDELLAVARASCQTGETMHNEPFTITPEAVQAALRAADAVGQARKKAAIASASGGK</sequence>
<keyword evidence="9" id="KW-0862">Zinc</keyword>
<evidence type="ECO:0000256" key="7">
    <source>
        <dbReference type="ARBA" id="ARBA00040132"/>
    </source>
</evidence>
<comment type="catalytic activity">
    <reaction evidence="8">
        <text>glycerol + NAD(+) = dihydroxyacetone + NADH + H(+)</text>
        <dbReference type="Rhea" id="RHEA:13769"/>
        <dbReference type="ChEBI" id="CHEBI:15378"/>
        <dbReference type="ChEBI" id="CHEBI:16016"/>
        <dbReference type="ChEBI" id="CHEBI:17754"/>
        <dbReference type="ChEBI" id="CHEBI:57540"/>
        <dbReference type="ChEBI" id="CHEBI:57945"/>
        <dbReference type="EC" id="1.1.1.6"/>
    </reaction>
</comment>
<dbReference type="PIRSF" id="PIRSF000112">
    <property type="entry name" value="Glycerol_dehydrogenase"/>
    <property type="match status" value="1"/>
</dbReference>
<dbReference type="AlphaFoldDB" id="A0A318FJY8"/>
<dbReference type="GO" id="GO:0008888">
    <property type="term" value="F:glycerol dehydrogenase (NAD+) activity"/>
    <property type="evidence" value="ECO:0007669"/>
    <property type="project" value="UniProtKB-EC"/>
</dbReference>
<dbReference type="PROSITE" id="PS00913">
    <property type="entry name" value="ADH_IRON_1"/>
    <property type="match status" value="1"/>
</dbReference>
<dbReference type="InterPro" id="IPR001670">
    <property type="entry name" value="ADH_Fe/GldA"/>
</dbReference>
<organism evidence="13 14">
    <name type="scientific">Klebsiella oxytoca</name>
    <dbReference type="NCBI Taxonomy" id="571"/>
    <lineage>
        <taxon>Bacteria</taxon>
        <taxon>Pseudomonadati</taxon>
        <taxon>Pseudomonadota</taxon>
        <taxon>Gammaproteobacteria</taxon>
        <taxon>Enterobacterales</taxon>
        <taxon>Enterobacteriaceae</taxon>
        <taxon>Klebsiella/Raoultella group</taxon>
        <taxon>Klebsiella</taxon>
    </lineage>
</organism>
<evidence type="ECO:0000256" key="4">
    <source>
        <dbReference type="ARBA" id="ARBA00023027"/>
    </source>
</evidence>
<evidence type="ECO:0000256" key="1">
    <source>
        <dbReference type="ARBA" id="ARBA00007358"/>
    </source>
</evidence>
<dbReference type="NCBIfam" id="NF006941">
    <property type="entry name" value="PRK09423.1"/>
    <property type="match status" value="1"/>
</dbReference>
<dbReference type="InterPro" id="IPR018211">
    <property type="entry name" value="ADH_Fe_CS"/>
</dbReference>
<feature type="binding site" evidence="10">
    <location>
        <position position="121"/>
    </location>
    <ligand>
        <name>glycerol</name>
        <dbReference type="ChEBI" id="CHEBI:17754"/>
    </ligand>
</feature>
<comment type="similarity">
    <text evidence="1">Belongs to the iron-containing alcohol dehydrogenase family.</text>
</comment>
<evidence type="ECO:0000256" key="3">
    <source>
        <dbReference type="ARBA" id="ARBA00023002"/>
    </source>
</evidence>
<feature type="binding site" evidence="9">
    <location>
        <position position="254"/>
    </location>
    <ligand>
        <name>glycerol</name>
        <dbReference type="ChEBI" id="CHEBI:17754"/>
    </ligand>
</feature>
<dbReference type="Gene3D" id="3.40.50.1970">
    <property type="match status" value="1"/>
</dbReference>
<evidence type="ECO:0000256" key="11">
    <source>
        <dbReference type="PIRSR" id="PIRSR000112-3"/>
    </source>
</evidence>
<dbReference type="EC" id="1.1.1.6" evidence="6"/>
<evidence type="ECO:0000313" key="14">
    <source>
        <dbReference type="Proteomes" id="UP000247485"/>
    </source>
</evidence>
<dbReference type="EMBL" id="QJJG01000011">
    <property type="protein sequence ID" value="PXW43587.1"/>
    <property type="molecule type" value="Genomic_DNA"/>
</dbReference>
<feature type="binding site" evidence="9">
    <location>
        <position position="171"/>
    </location>
    <ligand>
        <name>glycerol</name>
        <dbReference type="ChEBI" id="CHEBI:17754"/>
    </ligand>
</feature>
<feature type="binding site" evidence="11">
    <location>
        <begin position="116"/>
        <end position="119"/>
    </location>
    <ligand>
        <name>NAD(+)</name>
        <dbReference type="ChEBI" id="CHEBI:57540"/>
    </ligand>
</feature>
<dbReference type="InterPro" id="IPR016205">
    <property type="entry name" value="Glycerol_DH"/>
</dbReference>
<feature type="binding site" evidence="11">
    <location>
        <position position="38"/>
    </location>
    <ligand>
        <name>NAD(+)</name>
        <dbReference type="ChEBI" id="CHEBI:57540"/>
    </ligand>
</feature>
<feature type="binding site" evidence="11">
    <location>
        <begin position="94"/>
        <end position="98"/>
    </location>
    <ligand>
        <name>NAD(+)</name>
        <dbReference type="ChEBI" id="CHEBI:57540"/>
    </ligand>
</feature>
<evidence type="ECO:0000256" key="5">
    <source>
        <dbReference type="ARBA" id="ARBA00037918"/>
    </source>
</evidence>
<feature type="binding site" evidence="11">
    <location>
        <position position="125"/>
    </location>
    <ligand>
        <name>NAD(+)</name>
        <dbReference type="ChEBI" id="CHEBI:57540"/>
    </ligand>
</feature>
<gene>
    <name evidence="13" type="ORF">DET57_111113</name>
</gene>
<dbReference type="CDD" id="cd08170">
    <property type="entry name" value="GlyDH"/>
    <property type="match status" value="1"/>
</dbReference>
<comment type="cofactor">
    <cofactor evidence="9">
        <name>Zn(2+)</name>
        <dbReference type="ChEBI" id="CHEBI:29105"/>
    </cofactor>
    <text evidence="9">Binds 1 zinc ion per subunit.</text>
</comment>
<evidence type="ECO:0000313" key="13">
    <source>
        <dbReference type="EMBL" id="PXW43587.1"/>
    </source>
</evidence>
<feature type="binding site" evidence="11">
    <location>
        <position position="131"/>
    </location>
    <ligand>
        <name>NAD(+)</name>
        <dbReference type="ChEBI" id="CHEBI:57540"/>
    </ligand>
</feature>
<keyword evidence="4 11" id="KW-0520">NAD</keyword>
<accession>A0A318FJY8</accession>